<dbReference type="AlphaFoldDB" id="A0AAD7ETG9"/>
<sequence length="116" mass="12687">MSLASAFTLLFFLSRAQLARGVSEQTAGPGGRSLRHYDTIAPKPNTTFPVPYAGPEQARYTGCAFFGVYTFNLDRRVSKFNSPHPEHAAVSQSDDDNKYYLRSVRVTIGKAGPTLG</sequence>
<keyword evidence="3" id="KW-1185">Reference proteome</keyword>
<dbReference type="Proteomes" id="UP001218218">
    <property type="component" value="Unassembled WGS sequence"/>
</dbReference>
<feature type="signal peptide" evidence="1">
    <location>
        <begin position="1"/>
        <end position="21"/>
    </location>
</feature>
<feature type="chain" id="PRO_5042062012" evidence="1">
    <location>
        <begin position="22"/>
        <end position="116"/>
    </location>
</feature>
<proteinExistence type="predicted"/>
<reference evidence="2" key="1">
    <citation type="submission" date="2023-03" db="EMBL/GenBank/DDBJ databases">
        <title>Massive genome expansion in bonnet fungi (Mycena s.s.) driven by repeated elements and novel gene families across ecological guilds.</title>
        <authorList>
            <consortium name="Lawrence Berkeley National Laboratory"/>
            <person name="Harder C.B."/>
            <person name="Miyauchi S."/>
            <person name="Viragh M."/>
            <person name="Kuo A."/>
            <person name="Thoen E."/>
            <person name="Andreopoulos B."/>
            <person name="Lu D."/>
            <person name="Skrede I."/>
            <person name="Drula E."/>
            <person name="Henrissat B."/>
            <person name="Morin E."/>
            <person name="Kohler A."/>
            <person name="Barry K."/>
            <person name="LaButti K."/>
            <person name="Morin E."/>
            <person name="Salamov A."/>
            <person name="Lipzen A."/>
            <person name="Mereny Z."/>
            <person name="Hegedus B."/>
            <person name="Baldrian P."/>
            <person name="Stursova M."/>
            <person name="Weitz H."/>
            <person name="Taylor A."/>
            <person name="Grigoriev I.V."/>
            <person name="Nagy L.G."/>
            <person name="Martin F."/>
            <person name="Kauserud H."/>
        </authorList>
    </citation>
    <scope>NUCLEOTIDE SEQUENCE</scope>
    <source>
        <strain evidence="2">CBHHK002</strain>
    </source>
</reference>
<dbReference type="EMBL" id="JARIHO010000015">
    <property type="protein sequence ID" value="KAJ7349721.1"/>
    <property type="molecule type" value="Genomic_DNA"/>
</dbReference>
<keyword evidence="1" id="KW-0732">Signal</keyword>
<evidence type="ECO:0000313" key="2">
    <source>
        <dbReference type="EMBL" id="KAJ7349721.1"/>
    </source>
</evidence>
<name>A0AAD7ETG9_9AGAR</name>
<accession>A0AAD7ETG9</accession>
<comment type="caution">
    <text evidence="2">The sequence shown here is derived from an EMBL/GenBank/DDBJ whole genome shotgun (WGS) entry which is preliminary data.</text>
</comment>
<evidence type="ECO:0000313" key="3">
    <source>
        <dbReference type="Proteomes" id="UP001218218"/>
    </source>
</evidence>
<gene>
    <name evidence="2" type="ORF">DFH08DRAFT_807072</name>
</gene>
<organism evidence="2 3">
    <name type="scientific">Mycena albidolilacea</name>
    <dbReference type="NCBI Taxonomy" id="1033008"/>
    <lineage>
        <taxon>Eukaryota</taxon>
        <taxon>Fungi</taxon>
        <taxon>Dikarya</taxon>
        <taxon>Basidiomycota</taxon>
        <taxon>Agaricomycotina</taxon>
        <taxon>Agaricomycetes</taxon>
        <taxon>Agaricomycetidae</taxon>
        <taxon>Agaricales</taxon>
        <taxon>Marasmiineae</taxon>
        <taxon>Mycenaceae</taxon>
        <taxon>Mycena</taxon>
    </lineage>
</organism>
<protein>
    <submittedName>
        <fullName evidence="2">Uncharacterized protein</fullName>
    </submittedName>
</protein>
<evidence type="ECO:0000256" key="1">
    <source>
        <dbReference type="SAM" id="SignalP"/>
    </source>
</evidence>